<evidence type="ECO:0000313" key="2">
    <source>
        <dbReference type="EMBL" id="GCC53164.1"/>
    </source>
</evidence>
<name>A0A401UE82_9BACT</name>
<dbReference type="RefSeq" id="WP_160118703.1">
    <property type="nucleotide sequence ID" value="NZ_BHXQ01000006.1"/>
</dbReference>
<reference evidence="2 3" key="1">
    <citation type="submission" date="2018-11" db="EMBL/GenBank/DDBJ databases">
        <title>Chryseotalea sanarue gen. nov., sp., nov., a member of the family Cytophagaceae, isolated from a brackish lake in Hamamatsu Japan.</title>
        <authorList>
            <person name="Maejima Y."/>
            <person name="Iino T."/>
            <person name="Muraguchi Y."/>
            <person name="Fukuda K."/>
            <person name="Ohkuma M."/>
            <person name="Moriuchi R."/>
            <person name="Dohra H."/>
            <person name="Kimbara K."/>
            <person name="Shintani M."/>
        </authorList>
    </citation>
    <scope>NUCLEOTIDE SEQUENCE [LARGE SCALE GENOMIC DNA]</scope>
    <source>
        <strain evidence="2 3">Ys</strain>
    </source>
</reference>
<dbReference type="Pfam" id="PF13568">
    <property type="entry name" value="OMP_b-brl_2"/>
    <property type="match status" value="1"/>
</dbReference>
<dbReference type="Proteomes" id="UP000288227">
    <property type="component" value="Unassembled WGS sequence"/>
</dbReference>
<dbReference type="AlphaFoldDB" id="A0A401UE82"/>
<accession>A0A401UE82</accession>
<protein>
    <recommendedName>
        <fullName evidence="1">Outer membrane protein beta-barrel domain-containing protein</fullName>
    </recommendedName>
</protein>
<evidence type="ECO:0000313" key="3">
    <source>
        <dbReference type="Proteomes" id="UP000288227"/>
    </source>
</evidence>
<evidence type="ECO:0000259" key="1">
    <source>
        <dbReference type="Pfam" id="PF13568"/>
    </source>
</evidence>
<proteinExistence type="predicted"/>
<dbReference type="EMBL" id="BHXQ01000006">
    <property type="protein sequence ID" value="GCC53164.1"/>
    <property type="molecule type" value="Genomic_DNA"/>
</dbReference>
<dbReference type="InterPro" id="IPR025665">
    <property type="entry name" value="Beta-barrel_OMP_2"/>
</dbReference>
<feature type="domain" description="Outer membrane protein beta-barrel" evidence="1">
    <location>
        <begin position="137"/>
        <end position="293"/>
    </location>
</feature>
<keyword evidence="3" id="KW-1185">Reference proteome</keyword>
<gene>
    <name evidence="2" type="ORF">SanaruYs_34070</name>
</gene>
<dbReference type="OrthoDB" id="977825at2"/>
<organism evidence="2 3">
    <name type="scientific">Chryseotalea sanaruensis</name>
    <dbReference type="NCBI Taxonomy" id="2482724"/>
    <lineage>
        <taxon>Bacteria</taxon>
        <taxon>Pseudomonadati</taxon>
        <taxon>Bacteroidota</taxon>
        <taxon>Cytophagia</taxon>
        <taxon>Cytophagales</taxon>
        <taxon>Chryseotaleaceae</taxon>
        <taxon>Chryseotalea</taxon>
    </lineage>
</organism>
<sequence length="363" mass="41098">MLLLTTAFAQDKCDPESTLALATDEFNAGHFYGLEAILKPCISNKTFTKEQLVRAYQLLTQTYLILENPAAAEESYLNLLSANPEYVSNPERDPIDVVYLSKKFTATPIFSWFAHASGNITLPRVIEDNEINVGSRQQYTIKPRWSAGGGVIWNYNDKLTAELGLDFSSNTFGYYEDEIFIDDNLTMTENQLSLQMPFSIKYTHVRQGLSPYGYAGISGSLLLSSNQSFLLVDRTPGATASEGLEQSSEFELNNRFRRDAINRAAHIGAGFRWKYKLDYLFVDLRYSFGLNNIVRNDNSVRDVNDIFPSSVSAFKAGYIDDYFRLDQAMITIGYIKPIYKPRKLKRARTTRGVLKDVKSKSNE</sequence>
<comment type="caution">
    <text evidence="2">The sequence shown here is derived from an EMBL/GenBank/DDBJ whole genome shotgun (WGS) entry which is preliminary data.</text>
</comment>